<feature type="domain" description="ABC transporter" evidence="3">
    <location>
        <begin position="11"/>
        <end position="240"/>
    </location>
</feature>
<dbReference type="CDD" id="cd03230">
    <property type="entry name" value="ABC_DR_subfamily_A"/>
    <property type="match status" value="2"/>
</dbReference>
<evidence type="ECO:0000256" key="1">
    <source>
        <dbReference type="ARBA" id="ARBA00022741"/>
    </source>
</evidence>
<dbReference type="EMBL" id="CP013099">
    <property type="protein sequence ID" value="ALP53743.1"/>
    <property type="molecule type" value="Genomic_DNA"/>
</dbReference>
<name>A0A0S2TF12_9GAMM</name>
<dbReference type="KEGG" id="tee:Tel_11675"/>
<dbReference type="Proteomes" id="UP000055136">
    <property type="component" value="Chromosome"/>
</dbReference>
<keyword evidence="5" id="KW-1185">Reference proteome</keyword>
<dbReference type="InterPro" id="IPR017871">
    <property type="entry name" value="ABC_transporter-like_CS"/>
</dbReference>
<organism evidence="4 5">
    <name type="scientific">Candidatus Tenderia electrophaga</name>
    <dbReference type="NCBI Taxonomy" id="1748243"/>
    <lineage>
        <taxon>Bacteria</taxon>
        <taxon>Pseudomonadati</taxon>
        <taxon>Pseudomonadota</taxon>
        <taxon>Gammaproteobacteria</taxon>
        <taxon>Candidatus Tenderiales</taxon>
        <taxon>Candidatus Tenderiaceae</taxon>
        <taxon>Candidatus Tenderia</taxon>
    </lineage>
</organism>
<accession>A0A0S2TF12</accession>
<proteinExistence type="predicted"/>
<evidence type="ECO:0000313" key="4">
    <source>
        <dbReference type="EMBL" id="ALP53743.1"/>
    </source>
</evidence>
<dbReference type="STRING" id="1748243.Tel_11675"/>
<keyword evidence="1" id="KW-0547">Nucleotide-binding</keyword>
<evidence type="ECO:0000313" key="5">
    <source>
        <dbReference type="Proteomes" id="UP000055136"/>
    </source>
</evidence>
<evidence type="ECO:0000259" key="3">
    <source>
        <dbReference type="PROSITE" id="PS50893"/>
    </source>
</evidence>
<keyword evidence="2" id="KW-0067">ATP-binding</keyword>
<dbReference type="PROSITE" id="PS00211">
    <property type="entry name" value="ABC_TRANSPORTER_1"/>
    <property type="match status" value="1"/>
</dbReference>
<sequence>MIDPNQAERIIEAQGLGRRYGAYPALAAIDLGVYRGEIFGIVGPDGSGKTTLMQLLAAILDPSAGSCRVLGFDTVRQAVQITSRIGYMSQGFTLYDRLSVDENIAFAARVRGISGELLRRRRERLLEMAGLAPFLERWAGQLSGGMRKKLSLCTNLIHEPPLLLLDELSLGVDPRSRRELWRMLREFRDQGATIVLTTPYMDEALHCDRLAFLHRGELLAVDTPAALRERARGRVYELQTSRIDEARQRLAGVPEMVGVQWLADRMRFQLAPAATLPAELQDGLGRLGTLSDAEPDLENAFIQLAFVPEAATVMSPQTAAAAKRPAEAVAVANVTVRFGAFTAVDDVSVTIAPGEVIGWLGPNGAGKTTLIRVLCGLLRPTAGSVRVADVDVRREARRLKGRIGYMSQRFSLYPDLTVAENLAFFAGAYGLGGKERRAAMAWAGDMTGLGGVEGRRAGDISGALRQRLALACAIMHRPAVLFLDEPTSGVDPVARQRFWQLIQLLATSGMAVLVTTHYLEEARYCHRLGLMAQGRLIALGGIDELRAGLGSAGDGDMESLFMAYLERASVEAGA</sequence>
<dbReference type="SUPFAM" id="SSF52540">
    <property type="entry name" value="P-loop containing nucleoside triphosphate hydrolases"/>
    <property type="match status" value="2"/>
</dbReference>
<dbReference type="PROSITE" id="PS50893">
    <property type="entry name" value="ABC_TRANSPORTER_2"/>
    <property type="match status" value="2"/>
</dbReference>
<dbReference type="PANTHER" id="PTHR43038:SF3">
    <property type="entry name" value="ABC TRANSPORTER G FAMILY MEMBER 20 ISOFORM X1"/>
    <property type="match status" value="1"/>
</dbReference>
<dbReference type="Gene3D" id="3.40.50.300">
    <property type="entry name" value="P-loop containing nucleotide triphosphate hydrolases"/>
    <property type="match status" value="2"/>
</dbReference>
<dbReference type="Pfam" id="PF00005">
    <property type="entry name" value="ABC_tran"/>
    <property type="match status" value="2"/>
</dbReference>
<dbReference type="InterPro" id="IPR027417">
    <property type="entry name" value="P-loop_NTPase"/>
</dbReference>
<dbReference type="InterPro" id="IPR003439">
    <property type="entry name" value="ABC_transporter-like_ATP-bd"/>
</dbReference>
<dbReference type="PANTHER" id="PTHR43038">
    <property type="entry name" value="ATP-BINDING CASSETTE, SUB-FAMILY H, MEMBER 1"/>
    <property type="match status" value="1"/>
</dbReference>
<protein>
    <recommendedName>
        <fullName evidence="3">ABC transporter domain-containing protein</fullName>
    </recommendedName>
</protein>
<dbReference type="GO" id="GO:0005524">
    <property type="term" value="F:ATP binding"/>
    <property type="evidence" value="ECO:0007669"/>
    <property type="project" value="UniProtKB-KW"/>
</dbReference>
<gene>
    <name evidence="4" type="ORF">Tel_11675</name>
</gene>
<dbReference type="AlphaFoldDB" id="A0A0S2TF12"/>
<evidence type="ECO:0000256" key="2">
    <source>
        <dbReference type="ARBA" id="ARBA00022840"/>
    </source>
</evidence>
<feature type="domain" description="ABC transporter" evidence="3">
    <location>
        <begin position="329"/>
        <end position="558"/>
    </location>
</feature>
<reference evidence="4" key="1">
    <citation type="submission" date="2015-10" db="EMBL/GenBank/DDBJ databases">
        <title>Description of Candidatus Tenderia electrophaga gen. nov, sp. nov., an Uncultivated Electroautotroph from a Biocathode Enrichment.</title>
        <authorList>
            <person name="Eddie B.J."/>
            <person name="Malanoski A.P."/>
            <person name="Wang Z."/>
            <person name="Hall R.J."/>
            <person name="Oh S.D."/>
            <person name="Heiner C."/>
            <person name="Lin B."/>
            <person name="Strycharz-Glaven S.M."/>
        </authorList>
    </citation>
    <scope>NUCLEOTIDE SEQUENCE [LARGE SCALE GENOMIC DNA]</scope>
    <source>
        <strain evidence="4">NRL1</strain>
    </source>
</reference>
<dbReference type="SMART" id="SM00382">
    <property type="entry name" value="AAA"/>
    <property type="match status" value="2"/>
</dbReference>
<dbReference type="GO" id="GO:0016887">
    <property type="term" value="F:ATP hydrolysis activity"/>
    <property type="evidence" value="ECO:0007669"/>
    <property type="project" value="InterPro"/>
</dbReference>
<dbReference type="InterPro" id="IPR003593">
    <property type="entry name" value="AAA+_ATPase"/>
</dbReference>